<sequence length="139" mass="15509">MKLSILSTIAVLASTAEAFAPQPTSFRAASSALNAKYKTMDEILALFPEEKPVLINFYDATTEEAIKSDLLTTKALLKERATMVSIKQQDYPELAKLWDADSKSPSMILFKDGTPVKRIYGKTDYMDIITDISKYTQDD</sequence>
<gene>
    <name evidence="2" type="ORF">CYCCA115_LOCUS22949</name>
</gene>
<dbReference type="Proteomes" id="UP001295423">
    <property type="component" value="Unassembled WGS sequence"/>
</dbReference>
<dbReference type="AlphaFoldDB" id="A0AAD2GAG0"/>
<organism evidence="2 3">
    <name type="scientific">Cylindrotheca closterium</name>
    <dbReference type="NCBI Taxonomy" id="2856"/>
    <lineage>
        <taxon>Eukaryota</taxon>
        <taxon>Sar</taxon>
        <taxon>Stramenopiles</taxon>
        <taxon>Ochrophyta</taxon>
        <taxon>Bacillariophyta</taxon>
        <taxon>Bacillariophyceae</taxon>
        <taxon>Bacillariophycidae</taxon>
        <taxon>Bacillariales</taxon>
        <taxon>Bacillariaceae</taxon>
        <taxon>Cylindrotheca</taxon>
    </lineage>
</organism>
<dbReference type="SUPFAM" id="SSF52833">
    <property type="entry name" value="Thioredoxin-like"/>
    <property type="match status" value="1"/>
</dbReference>
<accession>A0AAD2GAG0</accession>
<evidence type="ECO:0000313" key="3">
    <source>
        <dbReference type="Proteomes" id="UP001295423"/>
    </source>
</evidence>
<keyword evidence="1" id="KW-0732">Signal</keyword>
<dbReference type="Gene3D" id="3.40.30.10">
    <property type="entry name" value="Glutaredoxin"/>
    <property type="match status" value="1"/>
</dbReference>
<feature type="chain" id="PRO_5041899303" description="Thioredoxin domain-containing protein" evidence="1">
    <location>
        <begin position="19"/>
        <end position="139"/>
    </location>
</feature>
<evidence type="ECO:0008006" key="4">
    <source>
        <dbReference type="Google" id="ProtNLM"/>
    </source>
</evidence>
<feature type="signal peptide" evidence="1">
    <location>
        <begin position="1"/>
        <end position="18"/>
    </location>
</feature>
<reference evidence="2" key="1">
    <citation type="submission" date="2023-08" db="EMBL/GenBank/DDBJ databases">
        <authorList>
            <person name="Audoor S."/>
            <person name="Bilcke G."/>
        </authorList>
    </citation>
    <scope>NUCLEOTIDE SEQUENCE</scope>
</reference>
<keyword evidence="3" id="KW-1185">Reference proteome</keyword>
<proteinExistence type="predicted"/>
<dbReference type="EMBL" id="CAKOGP040002347">
    <property type="protein sequence ID" value="CAJ1967815.1"/>
    <property type="molecule type" value="Genomic_DNA"/>
</dbReference>
<comment type="caution">
    <text evidence="2">The sequence shown here is derived from an EMBL/GenBank/DDBJ whole genome shotgun (WGS) entry which is preliminary data.</text>
</comment>
<protein>
    <recommendedName>
        <fullName evidence="4">Thioredoxin domain-containing protein</fullName>
    </recommendedName>
</protein>
<dbReference type="InterPro" id="IPR036249">
    <property type="entry name" value="Thioredoxin-like_sf"/>
</dbReference>
<name>A0AAD2GAG0_9STRA</name>
<evidence type="ECO:0000256" key="1">
    <source>
        <dbReference type="SAM" id="SignalP"/>
    </source>
</evidence>
<evidence type="ECO:0000313" key="2">
    <source>
        <dbReference type="EMBL" id="CAJ1967815.1"/>
    </source>
</evidence>